<dbReference type="GO" id="GO:0016226">
    <property type="term" value="P:iron-sulfur cluster assembly"/>
    <property type="evidence" value="ECO:0007669"/>
    <property type="project" value="InterPro"/>
</dbReference>
<gene>
    <name evidence="4" type="ORF">011325900101</name>
</gene>
<keyword evidence="2" id="KW-0410">Iron transport</keyword>
<dbReference type="GO" id="GO:0051537">
    <property type="term" value="F:2 iron, 2 sulfur cluster binding"/>
    <property type="evidence" value="ECO:0007669"/>
    <property type="project" value="TreeGrafter"/>
</dbReference>
<organism evidence="4">
    <name type="scientific">Encephalitozoon romaleae</name>
    <dbReference type="NCBI Taxonomy" id="571949"/>
    <lineage>
        <taxon>Eukaryota</taxon>
        <taxon>Fungi</taxon>
        <taxon>Fungi incertae sedis</taxon>
        <taxon>Microsporidia</taxon>
        <taxon>Unikaryonidae</taxon>
        <taxon>Encephalitozoon</taxon>
    </lineage>
</organism>
<dbReference type="GO" id="GO:0008198">
    <property type="term" value="F:ferrous iron binding"/>
    <property type="evidence" value="ECO:0007669"/>
    <property type="project" value="TreeGrafter"/>
</dbReference>
<dbReference type="VEuPathDB" id="MicrosporidiaDB:EROM_011140"/>
<reference evidence="4" key="1">
    <citation type="submission" date="2011-04" db="EMBL/GenBank/DDBJ databases">
        <title>Acquisition of an animal gene by microsporidian intracellular parasites.</title>
        <authorList>
            <person name="Selman M."/>
            <person name="Pombert J.-F."/>
            <person name="Solter L."/>
            <person name="Farinelli L."/>
            <person name="Weiss L.M."/>
            <person name="Keeling P.J."/>
            <person name="Corradi N."/>
        </authorList>
    </citation>
    <scope>NUCLEOTIDE SEQUENCE</scope>
</reference>
<dbReference type="AlphaFoldDB" id="F8UKL7"/>
<dbReference type="GO" id="GO:0034986">
    <property type="term" value="F:iron chaperone activity"/>
    <property type="evidence" value="ECO:0007669"/>
    <property type="project" value="TreeGrafter"/>
</dbReference>
<protein>
    <submittedName>
        <fullName evidence="4">Frataxin</fullName>
    </submittedName>
</protein>
<dbReference type="GO" id="GO:0004322">
    <property type="term" value="F:ferroxidase activity"/>
    <property type="evidence" value="ECO:0007669"/>
    <property type="project" value="TreeGrafter"/>
</dbReference>
<evidence type="ECO:0000256" key="2">
    <source>
        <dbReference type="ARBA" id="ARBA00022496"/>
    </source>
</evidence>
<accession>F8UKL7</accession>
<evidence type="ECO:0000313" key="4">
    <source>
        <dbReference type="EMBL" id="AEI16592.1"/>
    </source>
</evidence>
<name>F8UKL7_9MICR</name>
<dbReference type="GO" id="GO:0006879">
    <property type="term" value="P:intracellular iron ion homeostasis"/>
    <property type="evidence" value="ECO:0007669"/>
    <property type="project" value="TreeGrafter"/>
</dbReference>
<dbReference type="GO" id="GO:0006826">
    <property type="term" value="P:iron ion transport"/>
    <property type="evidence" value="ECO:0007669"/>
    <property type="project" value="UniProtKB-KW"/>
</dbReference>
<dbReference type="GO" id="GO:0005739">
    <property type="term" value="C:mitochondrion"/>
    <property type="evidence" value="ECO:0007669"/>
    <property type="project" value="TreeGrafter"/>
</dbReference>
<dbReference type="PANTHER" id="PTHR16821:SF2">
    <property type="entry name" value="FRATAXIN, MITOCHONDRIAL"/>
    <property type="match status" value="1"/>
</dbReference>
<keyword evidence="2" id="KW-0813">Transport</keyword>
<evidence type="ECO:0000256" key="1">
    <source>
        <dbReference type="ARBA" id="ARBA00008183"/>
    </source>
</evidence>
<dbReference type="SMART" id="SM01219">
    <property type="entry name" value="Frataxin_Cyay"/>
    <property type="match status" value="1"/>
</dbReference>
<dbReference type="SUPFAM" id="SSF55387">
    <property type="entry name" value="Frataxin/Nqo15-like"/>
    <property type="match status" value="1"/>
</dbReference>
<dbReference type="InterPro" id="IPR036524">
    <property type="entry name" value="Frataxin/CyaY_sf"/>
</dbReference>
<keyword evidence="3" id="KW-0408">Iron</keyword>
<dbReference type="PROSITE" id="PS50810">
    <property type="entry name" value="FRATAXIN_2"/>
    <property type="match status" value="1"/>
</dbReference>
<dbReference type="Gene3D" id="3.30.920.10">
    <property type="entry name" value="Frataxin/CyaY"/>
    <property type="match status" value="1"/>
</dbReference>
<dbReference type="InterPro" id="IPR002908">
    <property type="entry name" value="Frataxin/CyaY"/>
</dbReference>
<dbReference type="PANTHER" id="PTHR16821">
    <property type="entry name" value="FRATAXIN"/>
    <property type="match status" value="1"/>
</dbReference>
<dbReference type="GO" id="GO:0008199">
    <property type="term" value="F:ferric iron binding"/>
    <property type="evidence" value="ECO:0007669"/>
    <property type="project" value="InterPro"/>
</dbReference>
<evidence type="ECO:0000256" key="3">
    <source>
        <dbReference type="ARBA" id="ARBA00023004"/>
    </source>
</evidence>
<proteinExistence type="inferred from homology"/>
<dbReference type="EMBL" id="JF808666">
    <property type="protein sequence ID" value="AEI16592.1"/>
    <property type="molecule type" value="Genomic_DNA"/>
</dbReference>
<comment type="similarity">
    <text evidence="1">Belongs to the frataxin family.</text>
</comment>
<keyword evidence="2" id="KW-0406">Ion transport</keyword>
<dbReference type="Pfam" id="PF01491">
    <property type="entry name" value="Frataxin_Cyay"/>
    <property type="match status" value="1"/>
</dbReference>
<sequence>MLHRQALREGITKPLYHRLADEALANLSEHLENELYDGYADYKGDNLQVKVENVGEYMFNKQPASMQIWTSSPITGPRKFDIYRSYEWIDTKNNISLSKYVEEELKKIQSKLNRKANNMGSCLE</sequence>